<dbReference type="Gene3D" id="2.160.20.10">
    <property type="entry name" value="Single-stranded right-handed beta-helix, Pectin lyase-like"/>
    <property type="match status" value="1"/>
</dbReference>
<dbReference type="RefSeq" id="WP_023898707.1">
    <property type="nucleotide sequence ID" value="NC_023032.1"/>
</dbReference>
<sequence length="801" mass="85709">MTVSTEVDHNDYTGNGVTTAFDYNFRIFKKSDLTVTVVDLNENITTLALDTDYTVTGAGTYFGGKVNLANPLPNGWKISIERSLPVTQDTDLRNQGSFFPEIHEDAFDKLTMLIQQAFNAFRLSLRKPSNVANWYDALGNYIRNLKDPRDPQDAATKNYADNLVTGNFNRTLRVPDSFIPQLPPLSDLEGKLIGIVGGKPVGLVPPSGSATDVMIELAKPTGASRIGLPAGGTLADTINSVSVEQWSNLVGVGNDWTAAIQAAINYMSAAGGGIVNLKGKTYYAANLVLKPRVVLQGPSKESAMIKAPDAWNGNAVIMWQGYLSYKTDSATTVTPGCFSAGLRNITIHGNKQNFAGTPSQTSGNGVLAAGANLILDNVKIIYAPAVGLVTLDWGANRTQYQAADPDRGWAHIGIIRGIRIQFCGNDCWHCEAQDYYLDDVEIVGAGDGFTSSVDTFSFWATSELVSDFRVWRNIDIGFMHCYGNYNGYGFVAGPDTSTFFIRVKYESLILESCCIAGWFKSSCYVQGSKLDYHEISQQKIVAKHGSLMPAALIVECSNTRASNFGSVECVQSGGDATIPDYSGVLLYLAGQFNIIECLKISRSPTVDKALRGTGMVMEGVGNQIKSGIIKGFFGNDNRGTPSSCIVASSGTHRVDCDIAFSNVGVRFIGGHLVGRVHNLGNLTTWQIGFDGETTFNKSQLELSSGSGSNHQTLRGGASAINTASTSDQTITISGLSLPYVPSVSEVSANLIIDATLGSAIYPAPAAINYIAGSSSTSQLTFVVRLSNSNSPMQVSLGAKLN</sequence>
<dbReference type="AlphaFoldDB" id="V5U047"/>
<dbReference type="HOGENOM" id="CLU_351173_0_0_6"/>
<dbReference type="Proteomes" id="UP000018545">
    <property type="component" value="Chromosome"/>
</dbReference>
<dbReference type="InterPro" id="IPR012334">
    <property type="entry name" value="Pectin_lyas_fold"/>
</dbReference>
<evidence type="ECO:0000313" key="2">
    <source>
        <dbReference type="Proteomes" id="UP000018545"/>
    </source>
</evidence>
<organism evidence="1 2">
    <name type="scientific">Cronobacter malonaticus</name>
    <dbReference type="NCBI Taxonomy" id="413503"/>
    <lineage>
        <taxon>Bacteria</taxon>
        <taxon>Pseudomonadati</taxon>
        <taxon>Pseudomonadota</taxon>
        <taxon>Gammaproteobacteria</taxon>
        <taxon>Enterobacterales</taxon>
        <taxon>Enterobacteriaceae</taxon>
        <taxon>Cronobacter</taxon>
    </lineage>
</organism>
<dbReference type="InterPro" id="IPR011050">
    <property type="entry name" value="Pectin_lyase_fold/virulence"/>
</dbReference>
<dbReference type="EMBL" id="CP006731">
    <property type="protein sequence ID" value="AHB70345.1"/>
    <property type="molecule type" value="Genomic_DNA"/>
</dbReference>
<dbReference type="PATRIC" id="fig|1401659.3.peg.1962"/>
<protein>
    <submittedName>
        <fullName evidence="1">Tail fiber protein</fullName>
    </submittedName>
</protein>
<accession>V5U047</accession>
<reference evidence="1 2" key="1">
    <citation type="journal article" date="2014" name="Genome Announc.">
        <title>Complete Genome Sequence of Cronobacter sakazakii Strain CMCC 45402.</title>
        <authorList>
            <person name="Zhao Z."/>
            <person name="Wang L."/>
            <person name="Wang B."/>
            <person name="Liang H."/>
            <person name="Ye Q."/>
            <person name="Zeng M."/>
        </authorList>
    </citation>
    <scope>NUCLEOTIDE SEQUENCE [LARGE SCALE GENOMIC DNA]</scope>
    <source>
        <strain evidence="2">45402</strain>
    </source>
</reference>
<proteinExistence type="predicted"/>
<dbReference type="KEGG" id="csi:P262_02781"/>
<evidence type="ECO:0000313" key="1">
    <source>
        <dbReference type="EMBL" id="AHB70345.1"/>
    </source>
</evidence>
<dbReference type="SUPFAM" id="SSF51126">
    <property type="entry name" value="Pectin lyase-like"/>
    <property type="match status" value="1"/>
</dbReference>
<name>V5U047_9ENTR</name>
<gene>
    <name evidence="1" type="ORF">P262_02781</name>
</gene>